<evidence type="ECO:0000256" key="1">
    <source>
        <dbReference type="SAM" id="MobiDB-lite"/>
    </source>
</evidence>
<accession>A0ABY5PJR3</accession>
<dbReference type="SUPFAM" id="SSF52540">
    <property type="entry name" value="P-loop containing nucleoside triphosphate hydrolases"/>
    <property type="match status" value="1"/>
</dbReference>
<dbReference type="SUPFAM" id="SSF56112">
    <property type="entry name" value="Protein kinase-like (PK-like)"/>
    <property type="match status" value="1"/>
</dbReference>
<dbReference type="InterPro" id="IPR035965">
    <property type="entry name" value="PAS-like_dom_sf"/>
</dbReference>
<gene>
    <name evidence="3" type="ORF">LRS13_04335</name>
</gene>
<dbReference type="Proteomes" id="UP001058860">
    <property type="component" value="Chromosome"/>
</dbReference>
<feature type="compositionally biased region" description="Basic and acidic residues" evidence="1">
    <location>
        <begin position="1130"/>
        <end position="1140"/>
    </location>
</feature>
<dbReference type="Pfam" id="PF00069">
    <property type="entry name" value="Pkinase"/>
    <property type="match status" value="1"/>
</dbReference>
<dbReference type="PROSITE" id="PS51257">
    <property type="entry name" value="PROKAR_LIPOPROTEIN"/>
    <property type="match status" value="1"/>
</dbReference>
<dbReference type="InterPro" id="IPR011009">
    <property type="entry name" value="Kinase-like_dom_sf"/>
</dbReference>
<feature type="compositionally biased region" description="Basic residues" evidence="1">
    <location>
        <begin position="1049"/>
        <end position="1064"/>
    </location>
</feature>
<dbReference type="PANTHER" id="PTHR43642:SF1">
    <property type="entry name" value="HYBRID SIGNAL TRANSDUCTION HISTIDINE KINASE G"/>
    <property type="match status" value="1"/>
</dbReference>
<dbReference type="Pfam" id="PF13191">
    <property type="entry name" value="AAA_16"/>
    <property type="match status" value="1"/>
</dbReference>
<feature type="compositionally biased region" description="Basic and acidic residues" evidence="1">
    <location>
        <begin position="1076"/>
        <end position="1089"/>
    </location>
</feature>
<name>A0ABY5PJR3_9ACTN</name>
<dbReference type="PANTHER" id="PTHR43642">
    <property type="entry name" value="HYBRID SIGNAL TRANSDUCTION HISTIDINE KINASE G"/>
    <property type="match status" value="1"/>
</dbReference>
<dbReference type="InterPro" id="IPR027417">
    <property type="entry name" value="P-loop_NTPase"/>
</dbReference>
<dbReference type="InterPro" id="IPR041664">
    <property type="entry name" value="AAA_16"/>
</dbReference>
<evidence type="ECO:0000313" key="3">
    <source>
        <dbReference type="EMBL" id="UUY04765.1"/>
    </source>
</evidence>
<sequence length="1184" mass="126591">MTPRLAELFDWSADAVVLVGPTGMISSCNTVAADAFGVASGDAIDVLFRASGDADIAAREIVPRAVREGKWAGGLPVTWPGGSGPARGVVFGHRAPEGELLAVSVVCDSPSQEGTATFEDLAAGRLALPSALRRALGAARALAAVHRHGLVHRDVQSSCFVAGETEDDVRITGLGSARPLAPGVLPPREVTAGLEGALEYLSPELTGRVNRAVDRRSDLYSLGVVLYELLSGELPLQADDPLEWVHCHVARVPDRLRERAPAVPAAVDRIVMRLLAKNPDDRYQTATGVVADLEQCLAQLRDTGKVDPFPLGDRDASDLFAVPQRLYGRTAERDLLNAAFARVSANQRCELALVAGAAGIGKSSLVQALREPATQARGTFVSGKLDGVARDVPYSPFAQAIGELVQQALADPPSRLQQRRDELRAAVGANGAIICELVPRAEILLGACPPVSDLPLPEAQRRVHRVIGDVLDIFAAEYPVVLFVDDLQWADQATLQLVIDLVTRDRPTQLFVVGAYRSDEIDAAHPLTLALLELRATAAPLELELGPLDLAALQRLLDDTLRTPTPTRSFAALVRDKTGGTPYFVLQFLHALHRRGLITVDADGGGWRWDRAEIAAADVTDNVVDMMTQRLLRLPAATQAMLTTAACLGDRVELRTLAVASGQSEREAEEDLWDALRERLLVAREPGYRFSHDRVQQAAYGLIEPAERAAIHLRIGRLLRDRADPETLEAQVFAIVGHLNAGRALIDDPRERRRCAALNLRAGTRALSAAAVRTAARYLRIGIELLPAGSWEAEPRLTLDLHLACARCEHAGGDLDAAERLIGDLLEHASEPADIAAAAQLRVDTHLARSQPAEAADAGVRALHQLGVMVNPDPTHVDVNAAYDRIWELLGDRPIEALLDLPPTDDARIAAATGLLGPVMTPAFLAGRTELGTMLMAQGALLSLEHGNAPLSPLLHAIMGSMLAARFGRYDEGRRIGHAAHGLAERLGIDAFAAQTGVYVGLGSIWTDPYPDCLALVRSGFEHGVRAGGPRARGLLRLLLPRHPDGGRRPARRDHPGRRAALRLRRGDEAAGEPRCAVDRRARGAEPARRHLGAGELRHGRLRRRGVRGAPAHEPPAVLPGHRHTASARGARDRPPDGRGARPGRRLRRAAVGSGLPSHAPAPGAARHARAGTGVGRCAGTAAA</sequence>
<proteinExistence type="predicted"/>
<dbReference type="Gene3D" id="3.40.50.300">
    <property type="entry name" value="P-loop containing nucleotide triphosphate hydrolases"/>
    <property type="match status" value="1"/>
</dbReference>
<dbReference type="SMART" id="SM00220">
    <property type="entry name" value="S_TKc"/>
    <property type="match status" value="1"/>
</dbReference>
<feature type="domain" description="Protein kinase" evidence="2">
    <location>
        <begin position="11"/>
        <end position="297"/>
    </location>
</feature>
<evidence type="ECO:0000313" key="4">
    <source>
        <dbReference type="Proteomes" id="UP001058860"/>
    </source>
</evidence>
<dbReference type="InterPro" id="IPR053159">
    <property type="entry name" value="Hybrid_Histidine_Kinase"/>
</dbReference>
<dbReference type="SUPFAM" id="SSF55785">
    <property type="entry name" value="PYP-like sensor domain (PAS domain)"/>
    <property type="match status" value="1"/>
</dbReference>
<dbReference type="InterPro" id="IPR000719">
    <property type="entry name" value="Prot_kinase_dom"/>
</dbReference>
<reference evidence="4" key="1">
    <citation type="submission" date="2021-11" db="EMBL/GenBank/DDBJ databases">
        <title>Cultivation dependent microbiological survey of springs from the worlds oldest radium mine currently devoted to the extraction of radon-saturated water.</title>
        <authorList>
            <person name="Kapinusova G."/>
            <person name="Smrhova T."/>
            <person name="Strejcek M."/>
            <person name="Suman J."/>
            <person name="Jani K."/>
            <person name="Pajer P."/>
            <person name="Uhlik O."/>
        </authorList>
    </citation>
    <scope>NUCLEOTIDE SEQUENCE [LARGE SCALE GENOMIC DNA]</scope>
    <source>
        <strain evidence="4">J379</strain>
    </source>
</reference>
<dbReference type="EMBL" id="CP088295">
    <property type="protein sequence ID" value="UUY04765.1"/>
    <property type="molecule type" value="Genomic_DNA"/>
</dbReference>
<dbReference type="RefSeq" id="WP_353865245.1">
    <property type="nucleotide sequence ID" value="NZ_CP088295.1"/>
</dbReference>
<organism evidence="3 4">
    <name type="scientific">Svornostia abyssi</name>
    <dbReference type="NCBI Taxonomy" id="2898438"/>
    <lineage>
        <taxon>Bacteria</taxon>
        <taxon>Bacillati</taxon>
        <taxon>Actinomycetota</taxon>
        <taxon>Thermoleophilia</taxon>
        <taxon>Solirubrobacterales</taxon>
        <taxon>Baekduiaceae</taxon>
        <taxon>Svornostia</taxon>
    </lineage>
</organism>
<protein>
    <submittedName>
        <fullName evidence="3">AAA family ATPase</fullName>
    </submittedName>
</protein>
<keyword evidence="4" id="KW-1185">Reference proteome</keyword>
<dbReference type="Gene3D" id="1.10.510.10">
    <property type="entry name" value="Transferase(Phosphotransferase) domain 1"/>
    <property type="match status" value="1"/>
</dbReference>
<feature type="region of interest" description="Disordered" evidence="1">
    <location>
        <begin position="1041"/>
        <end position="1173"/>
    </location>
</feature>
<evidence type="ECO:0000259" key="2">
    <source>
        <dbReference type="PROSITE" id="PS50011"/>
    </source>
</evidence>
<dbReference type="PROSITE" id="PS50011">
    <property type="entry name" value="PROTEIN_KINASE_DOM"/>
    <property type="match status" value="1"/>
</dbReference>